<keyword evidence="3" id="KW-0479">Metal-binding</keyword>
<accession>A0ABX1WSS5</accession>
<dbReference type="EC" id="1.6.5.11" evidence="7"/>
<dbReference type="PROSITE" id="PS01099">
    <property type="entry name" value="COMPLEX1_24K"/>
    <property type="match status" value="1"/>
</dbReference>
<evidence type="ECO:0000313" key="8">
    <source>
        <dbReference type="Proteomes" id="UP000732105"/>
    </source>
</evidence>
<evidence type="ECO:0000313" key="7">
    <source>
        <dbReference type="EMBL" id="NOU59041.1"/>
    </source>
</evidence>
<dbReference type="InterPro" id="IPR036249">
    <property type="entry name" value="Thioredoxin-like_sf"/>
</dbReference>
<evidence type="ECO:0000256" key="4">
    <source>
        <dbReference type="ARBA" id="ARBA00023004"/>
    </source>
</evidence>
<dbReference type="Gene3D" id="1.10.10.1590">
    <property type="entry name" value="NADH-quinone oxidoreductase subunit E"/>
    <property type="match status" value="1"/>
</dbReference>
<name>A0ABX1WSS5_9BACT</name>
<dbReference type="InterPro" id="IPR042128">
    <property type="entry name" value="NuoE_dom"/>
</dbReference>
<keyword evidence="7" id="KW-0560">Oxidoreductase</keyword>
<evidence type="ECO:0000256" key="2">
    <source>
        <dbReference type="ARBA" id="ARBA00022714"/>
    </source>
</evidence>
<dbReference type="Proteomes" id="UP000732105">
    <property type="component" value="Unassembled WGS sequence"/>
</dbReference>
<evidence type="ECO:0000256" key="1">
    <source>
        <dbReference type="ARBA" id="ARBA00010643"/>
    </source>
</evidence>
<evidence type="ECO:0000256" key="5">
    <source>
        <dbReference type="ARBA" id="ARBA00023014"/>
    </source>
</evidence>
<dbReference type="Gene3D" id="3.40.30.10">
    <property type="entry name" value="Glutaredoxin"/>
    <property type="match status" value="1"/>
</dbReference>
<organism evidence="7 8">
    <name type="scientific">Marinifilum caeruleilacunae</name>
    <dbReference type="NCBI Taxonomy" id="2499076"/>
    <lineage>
        <taxon>Bacteria</taxon>
        <taxon>Pseudomonadati</taxon>
        <taxon>Bacteroidota</taxon>
        <taxon>Bacteroidia</taxon>
        <taxon>Marinilabiliales</taxon>
        <taxon>Marinifilaceae</taxon>
    </lineage>
</organism>
<dbReference type="InterPro" id="IPR028431">
    <property type="entry name" value="NADP_DH_HndA-like"/>
</dbReference>
<dbReference type="EMBL" id="RZNH01000004">
    <property type="protein sequence ID" value="NOU59041.1"/>
    <property type="molecule type" value="Genomic_DNA"/>
</dbReference>
<keyword evidence="8" id="KW-1185">Reference proteome</keyword>
<dbReference type="NCBIfam" id="NF005722">
    <property type="entry name" value="PRK07539.1-2"/>
    <property type="match status" value="1"/>
</dbReference>
<sequence length="155" mass="17692">MDFQEKLVHDLVAKHGTDRESLLPILQGVIDQERYLSEEAILKIAKEMSIPAADVYGTATFYSFLDTDLRGKYVIRVCKTITCAMKGKNQIIQAIENFLKIKVGETTVDKKFTILQTNCLGWCHKAPAMLVNDDVYTELTEESVVDILREYREEN</sequence>
<keyword evidence="4" id="KW-0408">Iron</keyword>
<evidence type="ECO:0000256" key="6">
    <source>
        <dbReference type="ARBA" id="ARBA00034078"/>
    </source>
</evidence>
<evidence type="ECO:0000256" key="3">
    <source>
        <dbReference type="ARBA" id="ARBA00022723"/>
    </source>
</evidence>
<comment type="caution">
    <text evidence="7">The sequence shown here is derived from an EMBL/GenBank/DDBJ whole genome shotgun (WGS) entry which is preliminary data.</text>
</comment>
<reference evidence="7 8" key="1">
    <citation type="submission" date="2018-12" db="EMBL/GenBank/DDBJ databases">
        <title>Marinifilum JC070 sp. nov., a marine bacterium isolated from Yongle Blue Hole in the South China Sea.</title>
        <authorList>
            <person name="Fu T."/>
        </authorList>
    </citation>
    <scope>NUCLEOTIDE SEQUENCE [LARGE SCALE GENOMIC DNA]</scope>
    <source>
        <strain evidence="7 8">JC070</strain>
    </source>
</reference>
<dbReference type="GO" id="GO:0016491">
    <property type="term" value="F:oxidoreductase activity"/>
    <property type="evidence" value="ECO:0007669"/>
    <property type="project" value="UniProtKB-KW"/>
</dbReference>
<dbReference type="PIRSF" id="PIRSF000216">
    <property type="entry name" value="NADH_DH_24kDa"/>
    <property type="match status" value="1"/>
</dbReference>
<dbReference type="PANTHER" id="PTHR43342">
    <property type="entry name" value="NADH-QUINONE OXIDOREDUCTASE, E SUBUNIT"/>
    <property type="match status" value="1"/>
</dbReference>
<keyword evidence="2" id="KW-0001">2Fe-2S</keyword>
<dbReference type="InterPro" id="IPR002023">
    <property type="entry name" value="NuoE-like"/>
</dbReference>
<dbReference type="InterPro" id="IPR041921">
    <property type="entry name" value="NuoE_N"/>
</dbReference>
<protein>
    <submittedName>
        <fullName evidence="7">NADH-quinone oxidoreductase subunit NuoE</fullName>
        <ecNumber evidence="7">1.6.5.11</ecNumber>
    </submittedName>
</protein>
<dbReference type="RefSeq" id="WP_171594315.1">
    <property type="nucleotide sequence ID" value="NZ_RZNH01000004.1"/>
</dbReference>
<dbReference type="SUPFAM" id="SSF52833">
    <property type="entry name" value="Thioredoxin-like"/>
    <property type="match status" value="1"/>
</dbReference>
<comment type="similarity">
    <text evidence="1">Belongs to the complex I 24 kDa subunit family.</text>
</comment>
<keyword evidence="5" id="KW-0411">Iron-sulfur</keyword>
<comment type="cofactor">
    <cofactor evidence="6">
        <name>[2Fe-2S] cluster</name>
        <dbReference type="ChEBI" id="CHEBI:190135"/>
    </cofactor>
</comment>
<dbReference type="CDD" id="cd03064">
    <property type="entry name" value="TRX_Fd_NuoE"/>
    <property type="match status" value="1"/>
</dbReference>
<dbReference type="Pfam" id="PF01257">
    <property type="entry name" value="2Fe-2S_thioredx"/>
    <property type="match status" value="1"/>
</dbReference>
<gene>
    <name evidence="7" type="primary">nuoE</name>
    <name evidence="7" type="ORF">ELS83_04355</name>
</gene>
<proteinExistence type="inferred from homology"/>
<dbReference type="PANTHER" id="PTHR43342:SF1">
    <property type="entry name" value="BIFURCATING [FEFE] HYDROGENASE GAMMA SUBUNIT"/>
    <property type="match status" value="1"/>
</dbReference>